<reference evidence="4 5" key="1">
    <citation type="submission" date="2017-03" db="EMBL/GenBank/DDBJ databases">
        <authorList>
            <person name="Afonso C.L."/>
            <person name="Miller P.J."/>
            <person name="Scott M.A."/>
            <person name="Spackman E."/>
            <person name="Goraichik I."/>
            <person name="Dimitrov K.M."/>
            <person name="Suarez D.L."/>
            <person name="Swayne D.E."/>
        </authorList>
    </citation>
    <scope>NUCLEOTIDE SEQUENCE [LARGE SCALE GENOMIC DNA]</scope>
    <source>
        <strain evidence="4">SB41UT1</strain>
    </source>
</reference>
<protein>
    <submittedName>
        <fullName evidence="4">RNA-binding protein YhbY</fullName>
    </submittedName>
</protein>
<dbReference type="InterPro" id="IPR051925">
    <property type="entry name" value="RNA-binding_domain"/>
</dbReference>
<evidence type="ECO:0000256" key="1">
    <source>
        <dbReference type="ARBA" id="ARBA00022884"/>
    </source>
</evidence>
<dbReference type="InterPro" id="IPR001890">
    <property type="entry name" value="RNA-binding_CRM"/>
</dbReference>
<dbReference type="PROSITE" id="PS51295">
    <property type="entry name" value="CRM"/>
    <property type="match status" value="1"/>
</dbReference>
<name>A0A1X7ADD8_9GAMM</name>
<evidence type="ECO:0000313" key="5">
    <source>
        <dbReference type="Proteomes" id="UP000196573"/>
    </source>
</evidence>
<evidence type="ECO:0000259" key="3">
    <source>
        <dbReference type="PROSITE" id="PS51295"/>
    </source>
</evidence>
<feature type="domain" description="CRM" evidence="3">
    <location>
        <begin position="1"/>
        <end position="97"/>
    </location>
</feature>
<dbReference type="Pfam" id="PF01985">
    <property type="entry name" value="CRS1_YhbY"/>
    <property type="match status" value="1"/>
</dbReference>
<sequence length="100" mass="11257">MALTNEKKREYRAIGHTLKPVVMVSENGLTDGVVEETRRALNDHELIKVRFAVLDREARKMLMDELCEATGALNIQTIGKIALIFKAAKEPNPKLSNLLR</sequence>
<organism evidence="4 5">
    <name type="scientific">Parendozoicomonas haliclonae</name>
    <dbReference type="NCBI Taxonomy" id="1960125"/>
    <lineage>
        <taxon>Bacteria</taxon>
        <taxon>Pseudomonadati</taxon>
        <taxon>Pseudomonadota</taxon>
        <taxon>Gammaproteobacteria</taxon>
        <taxon>Oceanospirillales</taxon>
        <taxon>Endozoicomonadaceae</taxon>
        <taxon>Parendozoicomonas</taxon>
    </lineage>
</organism>
<dbReference type="RefSeq" id="WP_087105729.1">
    <property type="nucleotide sequence ID" value="NZ_FWPT01000001.1"/>
</dbReference>
<dbReference type="Gene3D" id="3.30.110.60">
    <property type="entry name" value="YhbY-like"/>
    <property type="match status" value="1"/>
</dbReference>
<dbReference type="AlphaFoldDB" id="A0A1X7ADD8"/>
<dbReference type="EMBL" id="FWPT01000001">
    <property type="protein sequence ID" value="SMA31592.1"/>
    <property type="molecule type" value="Genomic_DNA"/>
</dbReference>
<gene>
    <name evidence="4" type="primary">yhbY</name>
    <name evidence="4" type="ORF">EHSB41UT_00033</name>
</gene>
<dbReference type="InterPro" id="IPR035920">
    <property type="entry name" value="YhbY-like_sf"/>
</dbReference>
<proteinExistence type="predicted"/>
<dbReference type="Proteomes" id="UP000196573">
    <property type="component" value="Unassembled WGS sequence"/>
</dbReference>
<dbReference type="SUPFAM" id="SSF75471">
    <property type="entry name" value="YhbY-like"/>
    <property type="match status" value="1"/>
</dbReference>
<keyword evidence="1 2" id="KW-0694">RNA-binding</keyword>
<dbReference type="OrthoDB" id="9797519at2"/>
<evidence type="ECO:0000313" key="4">
    <source>
        <dbReference type="EMBL" id="SMA31592.1"/>
    </source>
</evidence>
<evidence type="ECO:0000256" key="2">
    <source>
        <dbReference type="PROSITE-ProRule" id="PRU00626"/>
    </source>
</evidence>
<dbReference type="GO" id="GO:0003723">
    <property type="term" value="F:RNA binding"/>
    <property type="evidence" value="ECO:0007669"/>
    <property type="project" value="UniProtKB-UniRule"/>
</dbReference>
<keyword evidence="5" id="KW-1185">Reference proteome</keyword>
<accession>A0A1X7ADD8</accession>
<dbReference type="SMART" id="SM01103">
    <property type="entry name" value="CRS1_YhbY"/>
    <property type="match status" value="1"/>
</dbReference>
<dbReference type="PANTHER" id="PTHR40065">
    <property type="entry name" value="RNA-BINDING PROTEIN YHBY"/>
    <property type="match status" value="1"/>
</dbReference>
<dbReference type="PANTHER" id="PTHR40065:SF3">
    <property type="entry name" value="RNA-BINDING PROTEIN YHBY"/>
    <property type="match status" value="1"/>
</dbReference>